<evidence type="ECO:0000256" key="1">
    <source>
        <dbReference type="SAM" id="SignalP"/>
    </source>
</evidence>
<evidence type="ECO:0000313" key="5">
    <source>
        <dbReference type="Proteomes" id="UP000321547"/>
    </source>
</evidence>
<evidence type="ECO:0000313" key="2">
    <source>
        <dbReference type="EMBL" id="GEM01958.1"/>
    </source>
</evidence>
<evidence type="ECO:0008006" key="6">
    <source>
        <dbReference type="Google" id="ProtNLM"/>
    </source>
</evidence>
<dbReference type="OrthoDB" id="2450230at2"/>
<dbReference type="Proteomes" id="UP000242243">
    <property type="component" value="Unassembled WGS sequence"/>
</dbReference>
<reference evidence="2 5" key="2">
    <citation type="submission" date="2019-07" db="EMBL/GenBank/DDBJ databases">
        <title>Whole genome shotgun sequence of Halolactibacillus halophilus NBRC 100868.</title>
        <authorList>
            <person name="Hosoyama A."/>
            <person name="Uohara A."/>
            <person name="Ohji S."/>
            <person name="Ichikawa N."/>
        </authorList>
    </citation>
    <scope>NUCLEOTIDE SEQUENCE [LARGE SCALE GENOMIC DNA]</scope>
    <source>
        <strain evidence="2 5">NBRC 100868</strain>
    </source>
</reference>
<organism evidence="3 4">
    <name type="scientific">Halolactibacillus halophilus</name>
    <dbReference type="NCBI Taxonomy" id="306540"/>
    <lineage>
        <taxon>Bacteria</taxon>
        <taxon>Bacillati</taxon>
        <taxon>Bacillota</taxon>
        <taxon>Bacilli</taxon>
        <taxon>Bacillales</taxon>
        <taxon>Bacillaceae</taxon>
        <taxon>Halolactibacillus</taxon>
    </lineage>
</organism>
<proteinExistence type="predicted"/>
<sequence length="177" mass="20292">MKRMLYIVLIGLSLILAACGPSETEVITELEQEAKAQFDQQTQEPNQTLTHFSLYLPEGYKIDSNDETNVVIRQTDQLYLLFHNPFEDKQSQTYYESLEMLEDTTYLQSFEGEDYFGYIYLRPLETDYELHVGIGGTKITTQTTLDQVQSEASQLITILTSLDLNETNTSTETKTTD</sequence>
<accession>A0A1I5Q2I3</accession>
<feature type="chain" id="PRO_5017329986" description="DUF4367 domain-containing protein" evidence="1">
    <location>
        <begin position="25"/>
        <end position="177"/>
    </location>
</feature>
<dbReference type="RefSeq" id="WP_089832076.1">
    <property type="nucleotide sequence ID" value="NZ_BJWI01000020.1"/>
</dbReference>
<dbReference type="STRING" id="306540.SAMN05421839_11836"/>
<dbReference type="PROSITE" id="PS51257">
    <property type="entry name" value="PROKAR_LIPOPROTEIN"/>
    <property type="match status" value="1"/>
</dbReference>
<reference evidence="3 4" key="1">
    <citation type="submission" date="2016-10" db="EMBL/GenBank/DDBJ databases">
        <authorList>
            <person name="de Groot N.N."/>
        </authorList>
    </citation>
    <scope>NUCLEOTIDE SEQUENCE [LARGE SCALE GENOMIC DNA]</scope>
    <source>
        <strain evidence="3 4">DSM 17073</strain>
    </source>
</reference>
<feature type="signal peptide" evidence="1">
    <location>
        <begin position="1"/>
        <end position="24"/>
    </location>
</feature>
<gene>
    <name evidence="2" type="ORF">HHA03_14900</name>
    <name evidence="3" type="ORF">SAMN05421839_11836</name>
</gene>
<keyword evidence="1" id="KW-0732">Signal</keyword>
<keyword evidence="5" id="KW-1185">Reference proteome</keyword>
<dbReference type="Proteomes" id="UP000321547">
    <property type="component" value="Unassembled WGS sequence"/>
</dbReference>
<evidence type="ECO:0000313" key="4">
    <source>
        <dbReference type="Proteomes" id="UP000242243"/>
    </source>
</evidence>
<dbReference type="AlphaFoldDB" id="A0A1I5Q2I3"/>
<dbReference type="EMBL" id="BJWI01000020">
    <property type="protein sequence ID" value="GEM01958.1"/>
    <property type="molecule type" value="Genomic_DNA"/>
</dbReference>
<dbReference type="EMBL" id="FOXC01000018">
    <property type="protein sequence ID" value="SFP40574.1"/>
    <property type="molecule type" value="Genomic_DNA"/>
</dbReference>
<name>A0A1I5Q2I3_9BACI</name>
<protein>
    <recommendedName>
        <fullName evidence="6">DUF4367 domain-containing protein</fullName>
    </recommendedName>
</protein>
<evidence type="ECO:0000313" key="3">
    <source>
        <dbReference type="EMBL" id="SFP40574.1"/>
    </source>
</evidence>